<sequence length="159" mass="17453">MMIQTCIENTNGSRTPGNGHVNLPAVPWFSSTDVMFLCGDINVNYLDSGSNDRKLLSDLLACFNLTITSVLPTRLFVNAGGKTTSAKLDYVLTNAGRDQFEVEVVKANLSDHKIIKLDAFFASPIPLPIRLSPRSVRIITDFTLNNFATILANTDFVDL</sequence>
<dbReference type="SUPFAM" id="SSF56219">
    <property type="entry name" value="DNase I-like"/>
    <property type="match status" value="1"/>
</dbReference>
<protein>
    <recommendedName>
        <fullName evidence="3">Endonuclease/exonuclease/phosphatase domain-containing protein</fullName>
    </recommendedName>
</protein>
<comment type="caution">
    <text evidence="1">The sequence shown here is derived from an EMBL/GenBank/DDBJ whole genome shotgun (WGS) entry which is preliminary data.</text>
</comment>
<evidence type="ECO:0008006" key="3">
    <source>
        <dbReference type="Google" id="ProtNLM"/>
    </source>
</evidence>
<reference evidence="1 2" key="1">
    <citation type="submission" date="2023-03" db="EMBL/GenBank/DDBJ databases">
        <title>Genome insight into feeding habits of ladybird beetles.</title>
        <authorList>
            <person name="Li H.-S."/>
            <person name="Huang Y.-H."/>
            <person name="Pang H."/>
        </authorList>
    </citation>
    <scope>NUCLEOTIDE SEQUENCE [LARGE SCALE GENOMIC DNA]</scope>
    <source>
        <strain evidence="1">SYSU_2023b</strain>
        <tissue evidence="1">Whole body</tissue>
    </source>
</reference>
<evidence type="ECO:0000313" key="2">
    <source>
        <dbReference type="Proteomes" id="UP001431783"/>
    </source>
</evidence>
<proteinExistence type="predicted"/>
<dbReference type="AlphaFoldDB" id="A0AAW1U9V3"/>
<dbReference type="Proteomes" id="UP001431783">
    <property type="component" value="Unassembled WGS sequence"/>
</dbReference>
<dbReference type="EMBL" id="JARQZJ010000043">
    <property type="protein sequence ID" value="KAK9877680.1"/>
    <property type="molecule type" value="Genomic_DNA"/>
</dbReference>
<accession>A0AAW1U9V3</accession>
<dbReference type="InterPro" id="IPR036691">
    <property type="entry name" value="Endo/exonu/phosph_ase_sf"/>
</dbReference>
<gene>
    <name evidence="1" type="ORF">WA026_019355</name>
</gene>
<name>A0AAW1U9V3_9CUCU</name>
<dbReference type="Gene3D" id="3.60.10.10">
    <property type="entry name" value="Endonuclease/exonuclease/phosphatase"/>
    <property type="match status" value="1"/>
</dbReference>
<organism evidence="1 2">
    <name type="scientific">Henosepilachna vigintioctopunctata</name>
    <dbReference type="NCBI Taxonomy" id="420089"/>
    <lineage>
        <taxon>Eukaryota</taxon>
        <taxon>Metazoa</taxon>
        <taxon>Ecdysozoa</taxon>
        <taxon>Arthropoda</taxon>
        <taxon>Hexapoda</taxon>
        <taxon>Insecta</taxon>
        <taxon>Pterygota</taxon>
        <taxon>Neoptera</taxon>
        <taxon>Endopterygota</taxon>
        <taxon>Coleoptera</taxon>
        <taxon>Polyphaga</taxon>
        <taxon>Cucujiformia</taxon>
        <taxon>Coccinelloidea</taxon>
        <taxon>Coccinellidae</taxon>
        <taxon>Epilachninae</taxon>
        <taxon>Epilachnini</taxon>
        <taxon>Henosepilachna</taxon>
    </lineage>
</organism>
<keyword evidence="2" id="KW-1185">Reference proteome</keyword>
<evidence type="ECO:0000313" key="1">
    <source>
        <dbReference type="EMBL" id="KAK9877680.1"/>
    </source>
</evidence>